<feature type="compositionally biased region" description="Low complexity" evidence="1">
    <location>
        <begin position="55"/>
        <end position="67"/>
    </location>
</feature>
<feature type="compositionally biased region" description="Basic and acidic residues" evidence="1">
    <location>
        <begin position="85"/>
        <end position="94"/>
    </location>
</feature>
<dbReference type="EMBL" id="MN079789">
    <property type="protein sequence ID" value="QEA08083.1"/>
    <property type="molecule type" value="Genomic_DNA"/>
</dbReference>
<evidence type="ECO:0000256" key="1">
    <source>
        <dbReference type="SAM" id="MobiDB-lite"/>
    </source>
</evidence>
<accession>A0A5B8RJ34</accession>
<dbReference type="AlphaFoldDB" id="A0A5B8RJ34"/>
<proteinExistence type="predicted"/>
<feature type="region of interest" description="Disordered" evidence="1">
    <location>
        <begin position="30"/>
        <end position="99"/>
    </location>
</feature>
<organism evidence="2">
    <name type="scientific">uncultured organism</name>
    <dbReference type="NCBI Taxonomy" id="155900"/>
    <lineage>
        <taxon>unclassified sequences</taxon>
        <taxon>environmental samples</taxon>
    </lineage>
</organism>
<protein>
    <submittedName>
        <fullName evidence="2">Uncharacterized protein</fullName>
    </submittedName>
</protein>
<sequence>MNSGVVALSMAARLDDRCACPHTIRLKGNALLSSPITRKARQTPARRGIPPPPASATAHSTTAQPPTRSSTSVKGGMASTATSTKKNEPPHSTDRASSIPQAAAFMRGVIVDDVIVECSRLWS</sequence>
<gene>
    <name evidence="2" type="ORF">KBTEX_04453</name>
</gene>
<feature type="compositionally biased region" description="Polar residues" evidence="1">
    <location>
        <begin position="68"/>
        <end position="84"/>
    </location>
</feature>
<name>A0A5B8RJ34_9ZZZZ</name>
<reference evidence="2" key="1">
    <citation type="submission" date="2019-06" db="EMBL/GenBank/DDBJ databases">
        <authorList>
            <person name="Murdoch R.W."/>
            <person name="Fathepure B."/>
        </authorList>
    </citation>
    <scope>NUCLEOTIDE SEQUENCE</scope>
</reference>
<evidence type="ECO:0000313" key="2">
    <source>
        <dbReference type="EMBL" id="QEA08083.1"/>
    </source>
</evidence>